<dbReference type="OrthoDB" id="360540at2759"/>
<organism evidence="3 4">
    <name type="scientific">Folsomia candida</name>
    <name type="common">Springtail</name>
    <dbReference type="NCBI Taxonomy" id="158441"/>
    <lineage>
        <taxon>Eukaryota</taxon>
        <taxon>Metazoa</taxon>
        <taxon>Ecdysozoa</taxon>
        <taxon>Arthropoda</taxon>
        <taxon>Hexapoda</taxon>
        <taxon>Collembola</taxon>
        <taxon>Entomobryomorpha</taxon>
        <taxon>Isotomoidea</taxon>
        <taxon>Isotomidae</taxon>
        <taxon>Proisotominae</taxon>
        <taxon>Folsomia</taxon>
    </lineage>
</organism>
<dbReference type="GO" id="GO:0005737">
    <property type="term" value="C:cytoplasm"/>
    <property type="evidence" value="ECO:0007669"/>
    <property type="project" value="TreeGrafter"/>
</dbReference>
<feature type="compositionally biased region" description="Low complexity" evidence="2">
    <location>
        <begin position="1"/>
        <end position="15"/>
    </location>
</feature>
<dbReference type="InterPro" id="IPR009772">
    <property type="entry name" value="CDC123"/>
</dbReference>
<sequence length="386" mass="43378">MLSNSSSTSSTDSTSEIGDILDPKRHTLPTCWLKNFSHLTQPAKSITISKNALVFLQNPELHMVPASPRRGEEEDNEDAVSWGSSPSSPVPGFPADEGDSTSEDESIEINRSSSPILPPGLWEDVEKLKCSLNKAIDALGGAVIPKVDAKTPKDARWLALNKSLRCQSAEEIFLLLKHSNIVDQVLDDPTVAAPLPRIESHLQRRSRPHTITLFKWDDQFGPEYEFRCFVVNKKLVLITQRDENQAYPAMMQDRDGIIQDIHSFFRQHIYGRFPLNKYIFDVIRTLNRMVLIDFNIFGWETEPSLTSYDELTHLVTEMENNLSNGGIGRGLVDSEKYGEPYFRYATEAVIASSNPDLQCPLPLEMNTWVLQTPPSSSEQSNNNSLS</sequence>
<feature type="region of interest" description="Disordered" evidence="2">
    <location>
        <begin position="64"/>
        <end position="115"/>
    </location>
</feature>
<dbReference type="Proteomes" id="UP000198287">
    <property type="component" value="Unassembled WGS sequence"/>
</dbReference>
<keyword evidence="4" id="KW-1185">Reference proteome</keyword>
<protein>
    <submittedName>
        <fullName evidence="3">Uncharacterized protein</fullName>
    </submittedName>
</protein>
<name>A0A226F4R0_FOLCA</name>
<gene>
    <name evidence="3" type="ORF">Fcan01_03981</name>
</gene>
<dbReference type="AlphaFoldDB" id="A0A226F4R0"/>
<dbReference type="STRING" id="158441.A0A226F4R0"/>
<comment type="similarity">
    <text evidence="1">Belongs to the CDC123 family.</text>
</comment>
<evidence type="ECO:0000256" key="1">
    <source>
        <dbReference type="ARBA" id="ARBA00011047"/>
    </source>
</evidence>
<evidence type="ECO:0000256" key="2">
    <source>
        <dbReference type="SAM" id="MobiDB-lite"/>
    </source>
</evidence>
<accession>A0A226F4R0</accession>
<dbReference type="PANTHER" id="PTHR15323:SF6">
    <property type="entry name" value="CELL DIVISION CYCLE PROTEIN 123 HOMOLOG"/>
    <property type="match status" value="1"/>
</dbReference>
<reference evidence="3 4" key="1">
    <citation type="submission" date="2015-12" db="EMBL/GenBank/DDBJ databases">
        <title>The genome of Folsomia candida.</title>
        <authorList>
            <person name="Faddeeva A."/>
            <person name="Derks M.F."/>
            <person name="Anvar Y."/>
            <person name="Smit S."/>
            <person name="Van Straalen N."/>
            <person name="Roelofs D."/>
        </authorList>
    </citation>
    <scope>NUCLEOTIDE SEQUENCE [LARGE SCALE GENOMIC DNA]</scope>
    <source>
        <strain evidence="3 4">VU population</strain>
        <tissue evidence="3">Whole body</tissue>
    </source>
</reference>
<dbReference type="EMBL" id="LNIX01000001">
    <property type="protein sequence ID" value="OXA63896.1"/>
    <property type="molecule type" value="Genomic_DNA"/>
</dbReference>
<dbReference type="PANTHER" id="PTHR15323">
    <property type="entry name" value="D123 PROTEIN"/>
    <property type="match status" value="1"/>
</dbReference>
<comment type="caution">
    <text evidence="3">The sequence shown here is derived from an EMBL/GenBank/DDBJ whole genome shotgun (WGS) entry which is preliminary data.</text>
</comment>
<evidence type="ECO:0000313" key="3">
    <source>
        <dbReference type="EMBL" id="OXA63896.1"/>
    </source>
</evidence>
<evidence type="ECO:0000313" key="4">
    <source>
        <dbReference type="Proteomes" id="UP000198287"/>
    </source>
</evidence>
<dbReference type="Pfam" id="PF07065">
    <property type="entry name" value="D123"/>
    <property type="match status" value="1"/>
</dbReference>
<feature type="compositionally biased region" description="Acidic residues" evidence="2">
    <location>
        <begin position="96"/>
        <end position="107"/>
    </location>
</feature>
<feature type="region of interest" description="Disordered" evidence="2">
    <location>
        <begin position="1"/>
        <end position="21"/>
    </location>
</feature>
<proteinExistence type="inferred from homology"/>
<dbReference type="OMA" id="PEMEFRT"/>